<organism evidence="1 2">
    <name type="scientific">Merluccius polli</name>
    <name type="common">Benguela hake</name>
    <name type="synonym">Merluccius cadenati</name>
    <dbReference type="NCBI Taxonomy" id="89951"/>
    <lineage>
        <taxon>Eukaryota</taxon>
        <taxon>Metazoa</taxon>
        <taxon>Chordata</taxon>
        <taxon>Craniata</taxon>
        <taxon>Vertebrata</taxon>
        <taxon>Euteleostomi</taxon>
        <taxon>Actinopterygii</taxon>
        <taxon>Neopterygii</taxon>
        <taxon>Teleostei</taxon>
        <taxon>Neoteleostei</taxon>
        <taxon>Acanthomorphata</taxon>
        <taxon>Zeiogadaria</taxon>
        <taxon>Gadariae</taxon>
        <taxon>Gadiformes</taxon>
        <taxon>Gadoidei</taxon>
        <taxon>Merlucciidae</taxon>
        <taxon>Merluccius</taxon>
    </lineage>
</organism>
<keyword evidence="2" id="KW-1185">Reference proteome</keyword>
<dbReference type="PANTHER" id="PTHR31025">
    <property type="entry name" value="SI:CH211-196P9.1-RELATED"/>
    <property type="match status" value="1"/>
</dbReference>
<reference evidence="1" key="1">
    <citation type="journal article" date="2023" name="Front. Mar. Sci.">
        <title>A new Merluccius polli reference genome to investigate the effects of global change in West African waters.</title>
        <authorList>
            <person name="Mateo J.L."/>
            <person name="Blanco-Fernandez C."/>
            <person name="Garcia-Vazquez E."/>
            <person name="Machado-Schiaffino G."/>
        </authorList>
    </citation>
    <scope>NUCLEOTIDE SEQUENCE</scope>
    <source>
        <strain evidence="1">C29</strain>
        <tissue evidence="1">Fin</tissue>
    </source>
</reference>
<evidence type="ECO:0000313" key="1">
    <source>
        <dbReference type="EMBL" id="KAK0142163.1"/>
    </source>
</evidence>
<name>A0AA47MKR9_MERPO</name>
<comment type="caution">
    <text evidence="1">The sequence shown here is derived from an EMBL/GenBank/DDBJ whole genome shotgun (WGS) entry which is preliminary data.</text>
</comment>
<evidence type="ECO:0000313" key="2">
    <source>
        <dbReference type="Proteomes" id="UP001174136"/>
    </source>
</evidence>
<protein>
    <submittedName>
        <fullName evidence="1">Uncharacterized protein</fullName>
    </submittedName>
</protein>
<dbReference type="AlphaFoldDB" id="A0AA47MKR9"/>
<dbReference type="Proteomes" id="UP001174136">
    <property type="component" value="Unassembled WGS sequence"/>
</dbReference>
<dbReference type="EMBL" id="JAOPHQ010003705">
    <property type="protein sequence ID" value="KAK0142163.1"/>
    <property type="molecule type" value="Genomic_DNA"/>
</dbReference>
<dbReference type="PANTHER" id="PTHR31025:SF19">
    <property type="entry name" value="SI:CH73-42K18.1-RELATED"/>
    <property type="match status" value="1"/>
</dbReference>
<proteinExistence type="predicted"/>
<sequence length="214" mass="24207">MDQNLPLIAQLMQTTFALRRKEVINDDLPVGEILERWPALKVESQICAEFRRITNINLKNHFYAELDQHAPRLQSLFRKKAARTGKVAEVLDQLFSAYDLQEQVDIHVKRAVVLRALPAYLHDDDSRFLKLWDASESDETSISDIPVGLLLSGANAIDAVLFNPEKIAVVIEGNAVIEFPTLADAFVMLFALMYALHLSYPKDLANTFDLIQKS</sequence>
<accession>A0AA47MKR9</accession>
<gene>
    <name evidence="1" type="ORF">N1851_020146</name>
</gene>